<feature type="compositionally biased region" description="Basic and acidic residues" evidence="1">
    <location>
        <begin position="215"/>
        <end position="226"/>
    </location>
</feature>
<evidence type="ECO:0000313" key="2">
    <source>
        <dbReference type="EMBL" id="MCX5614764.1"/>
    </source>
</evidence>
<dbReference type="RefSeq" id="WP_266106788.1">
    <property type="nucleotide sequence ID" value="NZ_JANIDW010000002.1"/>
</dbReference>
<dbReference type="EMBL" id="JANIDW010000002">
    <property type="protein sequence ID" value="MCX5614764.1"/>
    <property type="molecule type" value="Genomic_DNA"/>
</dbReference>
<sequence>MNLHRLFICLTVGFMKRLLLPALICGAASLLPLSPLYAEPGDPLPASQRPPAPALLEPKLPCQKMASTPIIFASKHSDDALHMRVQCVMDKGQDGLWRAQSCSYHSHWNGFYMPRPPKVRHYRDVVTNYMDNACFTDGQLTPYLSDEQNEQPDSISDEDAWTSRTITPWREDQFAHGISPAQDEKLGAIYLNNTRVMLKLSFTHRPPVTAEENDTDKAAHSPHRFEPAPSIINLDAVSAVTK</sequence>
<keyword evidence="3" id="KW-1185">Reference proteome</keyword>
<protein>
    <submittedName>
        <fullName evidence="2">Uncharacterized protein</fullName>
    </submittedName>
</protein>
<reference evidence="2 3" key="1">
    <citation type="submission" date="2022-07" db="EMBL/GenBank/DDBJ databases">
        <title>Bombella genomes.</title>
        <authorList>
            <person name="Harer L."/>
            <person name="Styblova S."/>
            <person name="Ehrmann M."/>
        </authorList>
    </citation>
    <scope>NUCLEOTIDE SEQUENCE [LARGE SCALE GENOMIC DNA]</scope>
    <source>
        <strain evidence="2 3">TMW 2.2558</strain>
    </source>
</reference>
<feature type="region of interest" description="Disordered" evidence="1">
    <location>
        <begin position="207"/>
        <end position="226"/>
    </location>
</feature>
<accession>A0ABT3W8P1</accession>
<proteinExistence type="predicted"/>
<name>A0ABT3W8P1_9PROT</name>
<gene>
    <name evidence="2" type="ORF">NQF64_05845</name>
</gene>
<evidence type="ECO:0000313" key="3">
    <source>
        <dbReference type="Proteomes" id="UP001165648"/>
    </source>
</evidence>
<organism evidence="2 3">
    <name type="scientific">Bombella saccharophila</name>
    <dbReference type="NCBI Taxonomy" id="2967338"/>
    <lineage>
        <taxon>Bacteria</taxon>
        <taxon>Pseudomonadati</taxon>
        <taxon>Pseudomonadota</taxon>
        <taxon>Alphaproteobacteria</taxon>
        <taxon>Acetobacterales</taxon>
        <taxon>Acetobacteraceae</taxon>
        <taxon>Bombella</taxon>
    </lineage>
</organism>
<evidence type="ECO:0000256" key="1">
    <source>
        <dbReference type="SAM" id="MobiDB-lite"/>
    </source>
</evidence>
<comment type="caution">
    <text evidence="2">The sequence shown here is derived from an EMBL/GenBank/DDBJ whole genome shotgun (WGS) entry which is preliminary data.</text>
</comment>
<dbReference type="Proteomes" id="UP001165648">
    <property type="component" value="Unassembled WGS sequence"/>
</dbReference>